<evidence type="ECO:0000313" key="1">
    <source>
        <dbReference type="EMBL" id="CAB4166242.1"/>
    </source>
</evidence>
<accession>A0A6J5P5D0</accession>
<protein>
    <submittedName>
        <fullName evidence="1">Uncharacterized protein</fullName>
    </submittedName>
</protein>
<reference evidence="1" key="1">
    <citation type="submission" date="2020-04" db="EMBL/GenBank/DDBJ databases">
        <authorList>
            <person name="Chiriac C."/>
            <person name="Salcher M."/>
            <person name="Ghai R."/>
            <person name="Kavagutti S V."/>
        </authorList>
    </citation>
    <scope>NUCLEOTIDE SEQUENCE</scope>
</reference>
<sequence length="96" mass="10928">MTQPQTELQDARIMSKVNAVHREAFKEKFPGQCEHLVRLTAERLQAVLTKRAVTDVANPATWACTPREIADLAIALENLYSVYEKLRYEQSLHTSS</sequence>
<gene>
    <name evidence="1" type="ORF">UFOVP849_23</name>
</gene>
<organism evidence="1">
    <name type="scientific">uncultured Caudovirales phage</name>
    <dbReference type="NCBI Taxonomy" id="2100421"/>
    <lineage>
        <taxon>Viruses</taxon>
        <taxon>Duplodnaviria</taxon>
        <taxon>Heunggongvirae</taxon>
        <taxon>Uroviricota</taxon>
        <taxon>Caudoviricetes</taxon>
        <taxon>Peduoviridae</taxon>
        <taxon>Maltschvirus</taxon>
        <taxon>Maltschvirus maltsch</taxon>
    </lineage>
</organism>
<dbReference type="EMBL" id="LR796788">
    <property type="protein sequence ID" value="CAB4166242.1"/>
    <property type="molecule type" value="Genomic_DNA"/>
</dbReference>
<proteinExistence type="predicted"/>
<name>A0A6J5P5D0_9CAUD</name>